<dbReference type="Proteomes" id="UP000824782">
    <property type="component" value="Unassembled WGS sequence"/>
</dbReference>
<keyword evidence="1" id="KW-0175">Coiled coil</keyword>
<dbReference type="InterPro" id="IPR051375">
    <property type="entry name" value="Tuftelin_GRINL1A/MYZAP/CCD68"/>
</dbReference>
<evidence type="ECO:0000313" key="4">
    <source>
        <dbReference type="Proteomes" id="UP000824782"/>
    </source>
</evidence>
<reference evidence="3" key="1">
    <citation type="thesis" date="2020" institute="ProQuest LLC" country="789 East Eisenhower Parkway, Ann Arbor, MI, USA">
        <title>Comparative Genomics and Chromosome Evolution.</title>
        <authorList>
            <person name="Mudd A.B."/>
        </authorList>
    </citation>
    <scope>NUCLEOTIDE SEQUENCE</scope>
    <source>
        <strain evidence="3">237g6f4</strain>
        <tissue evidence="3">Blood</tissue>
    </source>
</reference>
<evidence type="ECO:0000256" key="1">
    <source>
        <dbReference type="SAM" id="Coils"/>
    </source>
</evidence>
<dbReference type="AlphaFoldDB" id="A0AAV7DSI2"/>
<organism evidence="3 4">
    <name type="scientific">Engystomops pustulosus</name>
    <name type="common">Tungara frog</name>
    <name type="synonym">Physalaemus pustulosus</name>
    <dbReference type="NCBI Taxonomy" id="76066"/>
    <lineage>
        <taxon>Eukaryota</taxon>
        <taxon>Metazoa</taxon>
        <taxon>Chordata</taxon>
        <taxon>Craniata</taxon>
        <taxon>Vertebrata</taxon>
        <taxon>Euteleostomi</taxon>
        <taxon>Amphibia</taxon>
        <taxon>Batrachia</taxon>
        <taxon>Anura</taxon>
        <taxon>Neobatrachia</taxon>
        <taxon>Hyloidea</taxon>
        <taxon>Leptodactylidae</taxon>
        <taxon>Leiuperinae</taxon>
        <taxon>Engystomops</taxon>
    </lineage>
</organism>
<feature type="region of interest" description="Disordered" evidence="2">
    <location>
        <begin position="95"/>
        <end position="115"/>
    </location>
</feature>
<proteinExistence type="predicted"/>
<evidence type="ECO:0000313" key="3">
    <source>
        <dbReference type="EMBL" id="KAG8599162.1"/>
    </source>
</evidence>
<dbReference type="PANTHER" id="PTHR23171:SF3">
    <property type="entry name" value="COILED-COIL DOMAIN-CONTAINING PROTEIN 68"/>
    <property type="match status" value="1"/>
</dbReference>
<comment type="caution">
    <text evidence="3">The sequence shown here is derived from an EMBL/GenBank/DDBJ whole genome shotgun (WGS) entry which is preliminary data.</text>
</comment>
<name>A0AAV7DSI2_ENGPU</name>
<evidence type="ECO:0000256" key="2">
    <source>
        <dbReference type="SAM" id="MobiDB-lite"/>
    </source>
</evidence>
<dbReference type="GO" id="GO:0035556">
    <property type="term" value="P:intracellular signal transduction"/>
    <property type="evidence" value="ECO:0007669"/>
    <property type="project" value="TreeGrafter"/>
</dbReference>
<dbReference type="PANTHER" id="PTHR23171">
    <property type="entry name" value="GDOWN1"/>
    <property type="match status" value="1"/>
</dbReference>
<sequence length="249" mass="28916">MQLDETVLCADMRQLDPPAIETCPTGNVRKMTTISPPENGFMRKVPQGSKEDDIFYMYGSTAAHIKEETEYVRTIRATLEKIQSQLFKDDLYNKSSQEKDSHTKQNGYSNEDAESFSSRYKRIVEKLKDQDLQILDVHRDNEDLQIKLEATREAGASAIRDATRKLYENYNKKSEQARKCHEEEKQILQVSAEEHQDRLMKSIEKLNDVADKIQEKHSRILELEKLMERMEAVSDIGVIIKELPDAYLR</sequence>
<protein>
    <submittedName>
        <fullName evidence="3">Uncharacterized protein</fullName>
    </submittedName>
</protein>
<dbReference type="EMBL" id="WNYA01000001">
    <property type="protein sequence ID" value="KAG8599162.1"/>
    <property type="molecule type" value="Genomic_DNA"/>
</dbReference>
<keyword evidence="4" id="KW-1185">Reference proteome</keyword>
<accession>A0AAV7DSI2</accession>
<feature type="coiled-coil region" evidence="1">
    <location>
        <begin position="178"/>
        <end position="233"/>
    </location>
</feature>
<gene>
    <name evidence="3" type="ORF">GDO81_002908</name>
</gene>